<evidence type="ECO:0000313" key="5">
    <source>
        <dbReference type="EMBL" id="OWK41764.1"/>
    </source>
</evidence>
<feature type="compositionally biased region" description="Low complexity" evidence="4">
    <location>
        <begin position="18"/>
        <end position="28"/>
    </location>
</feature>
<dbReference type="InterPro" id="IPR011048">
    <property type="entry name" value="Haem_d1_sf"/>
</dbReference>
<accession>A0A225DQ75</accession>
<feature type="repeat" description="WD" evidence="3">
    <location>
        <begin position="144"/>
        <end position="185"/>
    </location>
</feature>
<feature type="repeat" description="WD" evidence="3">
    <location>
        <begin position="186"/>
        <end position="227"/>
    </location>
</feature>
<dbReference type="SUPFAM" id="SSF50978">
    <property type="entry name" value="WD40 repeat-like"/>
    <property type="match status" value="1"/>
</dbReference>
<name>A0A225DQ75_9BACT</name>
<dbReference type="InterPro" id="IPR011047">
    <property type="entry name" value="Quinoprotein_ADH-like_sf"/>
</dbReference>
<dbReference type="InterPro" id="IPR050349">
    <property type="entry name" value="WD_LIS1/nudF_dynein_reg"/>
</dbReference>
<evidence type="ECO:0000256" key="4">
    <source>
        <dbReference type="SAM" id="MobiDB-lite"/>
    </source>
</evidence>
<keyword evidence="6" id="KW-1185">Reference proteome</keyword>
<evidence type="ECO:0000313" key="6">
    <source>
        <dbReference type="Proteomes" id="UP000214646"/>
    </source>
</evidence>
<dbReference type="PROSITE" id="PS50082">
    <property type="entry name" value="WD_REPEATS_2"/>
    <property type="match status" value="10"/>
</dbReference>
<evidence type="ECO:0000256" key="3">
    <source>
        <dbReference type="PROSITE-ProRule" id="PRU00221"/>
    </source>
</evidence>
<feature type="repeat" description="WD" evidence="3">
    <location>
        <begin position="857"/>
        <end position="891"/>
    </location>
</feature>
<evidence type="ECO:0000256" key="2">
    <source>
        <dbReference type="ARBA" id="ARBA00022737"/>
    </source>
</evidence>
<gene>
    <name evidence="5" type="ORF">FRUB_03842</name>
</gene>
<dbReference type="Gene3D" id="2.130.10.10">
    <property type="entry name" value="YVTN repeat-like/Quinoprotein amine dehydrogenase"/>
    <property type="match status" value="8"/>
</dbReference>
<dbReference type="InterPro" id="IPR036322">
    <property type="entry name" value="WD40_repeat_dom_sf"/>
</dbReference>
<dbReference type="InterPro" id="IPR019775">
    <property type="entry name" value="WD40_repeat_CS"/>
</dbReference>
<feature type="repeat" description="WD" evidence="3">
    <location>
        <begin position="228"/>
        <end position="269"/>
    </location>
</feature>
<keyword evidence="1 3" id="KW-0853">WD repeat</keyword>
<dbReference type="EMBL" id="NIDE01000005">
    <property type="protein sequence ID" value="OWK41764.1"/>
    <property type="molecule type" value="Genomic_DNA"/>
</dbReference>
<reference evidence="6" key="1">
    <citation type="submission" date="2017-06" db="EMBL/GenBank/DDBJ databases">
        <title>Genome analysis of Fimbriiglobus ruber SP5, the first member of the order Planctomycetales with confirmed chitinolytic capability.</title>
        <authorList>
            <person name="Ravin N.V."/>
            <person name="Rakitin A.L."/>
            <person name="Ivanova A.A."/>
            <person name="Beletsky A.V."/>
            <person name="Kulichevskaya I.S."/>
            <person name="Mardanov A.V."/>
            <person name="Dedysh S.N."/>
        </authorList>
    </citation>
    <scope>NUCLEOTIDE SEQUENCE [LARGE SCALE GENOMIC DNA]</scope>
    <source>
        <strain evidence="6">SP5</strain>
    </source>
</reference>
<proteinExistence type="predicted"/>
<dbReference type="Pfam" id="PF00400">
    <property type="entry name" value="WD40"/>
    <property type="match status" value="14"/>
</dbReference>
<dbReference type="InterPro" id="IPR001680">
    <property type="entry name" value="WD40_rpt"/>
</dbReference>
<dbReference type="InterPro" id="IPR020472">
    <property type="entry name" value="WD40_PAC1"/>
</dbReference>
<dbReference type="CDD" id="cd00200">
    <property type="entry name" value="WD40"/>
    <property type="match status" value="2"/>
</dbReference>
<evidence type="ECO:0000256" key="1">
    <source>
        <dbReference type="ARBA" id="ARBA00022574"/>
    </source>
</evidence>
<feature type="repeat" description="WD" evidence="3">
    <location>
        <begin position="477"/>
        <end position="518"/>
    </location>
</feature>
<feature type="region of interest" description="Disordered" evidence="4">
    <location>
        <begin position="18"/>
        <end position="41"/>
    </location>
</feature>
<feature type="repeat" description="WD" evidence="3">
    <location>
        <begin position="818"/>
        <end position="849"/>
    </location>
</feature>
<sequence length="1302" mass="136809">MIVFAVGLTMTPAASAWEEPAAAKSPEPVTAGGNPRGEPLQFEGRSIEFRPGAKPTPPGETFTPRPYSTVAASPVGELLAVSGEDKSILVVNRSNNALVAELTGHEDLICGLVFSPDGKTLASASNDKTVKLWDTKTWKERRTLAGHTGWVLAVAFSPDGQTLATGSYDKTVRLWNAATGSPQATWKAHTAGVRSVAFSPDGTKLVSGGSDRVVRVWDTTNGTVLSALKGHKGAVRSVAFSPDGKTAATGSEDRSVKLWDVQTGKETVTFGVLPDGVNAVRFSPKGQSLAAALFQGSVALLDPITGRHRQTLRAHNDEATGVVFVDGGQTIVSVSKDRTIRQWPAVTSSIAAPVRTMGSTPGIATAAALTPDGRAAVIGTTAGTVAVWELKTGESRPLPAHGHAGGVALVAVTDKMRVASVGKDGTLVVGHETGADVWKAKAKFAAFTPDGRHLAVANGKDIALHDAVTGKEAKRFTGGHEGDVVRVAFSPDGKRMISAGEETKVRLWDVASGAKQQVTPAFGNASAIGLLAFSWDGSRFAVSAYGPEQPQPGDMTGTFRVVREVRAFTVPNAGGDAFADPVVFSPQPSDQPLTGLDWTADGQALVSAATDGTVRLTDVGAGGPREARRFQAHAAAVLASAVSVESGTLVTAGEDGAVRIWRLPGADVAPGLTRLTPIGLRRVWEAIPSPDGKYFVAGGEGDTAFRVFAGIPTSIPVKPDKHGSVYALVFSPDNQFLVTGHDKGGLVVREAATGQPVRTISGLTKRVSSLAFAENGAAIVAVGGNWMNGEEAGEAVVFDFPAGTVRHKLEAPVLQWMVAVHPNGTLAAGAGNDGKARVWDLASGKLVRSLTKGGPGLYSVAFDRDGGRLACADADHIVRIWDTNSWEPLREITTNAELRPSQALFSPDGREIVVSSWRGNNRLERKPEIAAYSLVDSRPEPRLFPAHPASVMNLAFLPDGKTLVAAGGENNGLGSLRLYDYASGKQIGQFTGHRSWGQSLAVSKSGALVASTSWGSPTNGELRLWDPRGFRPVAEVKVPGEGSYLCGAGIGQGGKLLVIGGWGKTLTAWDMSDPAQPRLKKRLSGHTAGLRSVAFDVAGERFASTDDGGRVMVWDASTLELKTSFKASANAIYRAKFLPDGSGLVTASGNWKAKAAGELRIWDPTNGKEIGRFPDQAREIWDLVFLAGGKHMGVIHTPGERTDDTNLHIWDIKTKQMIRPILPFATFNTGRCLAVSPGGQHLAIGSSKGPVKVFETTSWQEVLSLPDLKDCTFRVDFTNDGNNLLVASGEGAVVAVRLPGAK</sequence>
<dbReference type="PRINTS" id="PR00320">
    <property type="entry name" value="GPROTEINBRPT"/>
</dbReference>
<comment type="caution">
    <text evidence="5">The sequence shown here is derived from an EMBL/GenBank/DDBJ whole genome shotgun (WGS) entry which is preliminary data.</text>
</comment>
<feature type="repeat" description="WD" evidence="3">
    <location>
        <begin position="630"/>
        <end position="663"/>
    </location>
</feature>
<feature type="repeat" description="WD" evidence="3">
    <location>
        <begin position="312"/>
        <end position="343"/>
    </location>
</feature>
<feature type="repeat" description="WD" evidence="3">
    <location>
        <begin position="1083"/>
        <end position="1124"/>
    </location>
</feature>
<dbReference type="PROSITE" id="PS50294">
    <property type="entry name" value="WD_REPEATS_REGION"/>
    <property type="match status" value="8"/>
</dbReference>
<organism evidence="5 6">
    <name type="scientific">Fimbriiglobus ruber</name>
    <dbReference type="NCBI Taxonomy" id="1908690"/>
    <lineage>
        <taxon>Bacteria</taxon>
        <taxon>Pseudomonadati</taxon>
        <taxon>Planctomycetota</taxon>
        <taxon>Planctomycetia</taxon>
        <taxon>Gemmatales</taxon>
        <taxon>Gemmataceae</taxon>
        <taxon>Fimbriiglobus</taxon>
    </lineage>
</organism>
<dbReference type="PROSITE" id="PS00678">
    <property type="entry name" value="WD_REPEATS_1"/>
    <property type="match status" value="4"/>
</dbReference>
<dbReference type="Proteomes" id="UP000214646">
    <property type="component" value="Unassembled WGS sequence"/>
</dbReference>
<dbReference type="OrthoDB" id="277950at2"/>
<keyword evidence="2" id="KW-0677">Repeat</keyword>
<protein>
    <submittedName>
        <fullName evidence="5">High-affnity carbon uptake protein Hat/HatR</fullName>
    </submittedName>
</protein>
<feature type="repeat" description="WD" evidence="3">
    <location>
        <begin position="102"/>
        <end position="143"/>
    </location>
</feature>
<dbReference type="SMART" id="SM00320">
    <property type="entry name" value="WD40"/>
    <property type="match status" value="23"/>
</dbReference>
<dbReference type="SUPFAM" id="SSF51004">
    <property type="entry name" value="C-terminal (heme d1) domain of cytochrome cd1-nitrite reductase"/>
    <property type="match status" value="1"/>
</dbReference>
<dbReference type="SUPFAM" id="SSF50998">
    <property type="entry name" value="Quinoprotein alcohol dehydrogenase-like"/>
    <property type="match status" value="2"/>
</dbReference>
<dbReference type="PANTHER" id="PTHR44129">
    <property type="entry name" value="WD REPEAT-CONTAINING PROTEIN POP1"/>
    <property type="match status" value="1"/>
</dbReference>
<dbReference type="InterPro" id="IPR015943">
    <property type="entry name" value="WD40/YVTN_repeat-like_dom_sf"/>
</dbReference>
<dbReference type="RefSeq" id="WP_088255017.1">
    <property type="nucleotide sequence ID" value="NZ_NIDE01000005.1"/>
</dbReference>